<keyword evidence="3" id="KW-1185">Reference proteome</keyword>
<dbReference type="PANTHER" id="PTHR32419:SF6">
    <property type="entry name" value="GLUTATHIONE S-TRANSFERASE OMEGA-LIKE 1-RELATED"/>
    <property type="match status" value="1"/>
</dbReference>
<protein>
    <submittedName>
        <fullName evidence="2">Glutathione S-transferase/putative glutathione S-transferase</fullName>
        <ecNumber evidence="2">2.5.1.18</ecNumber>
    </submittedName>
</protein>
<dbReference type="EC" id="2.5.1.18" evidence="2"/>
<dbReference type="SUPFAM" id="SSF47616">
    <property type="entry name" value="GST C-terminal domain-like"/>
    <property type="match status" value="1"/>
</dbReference>
<dbReference type="Proteomes" id="UP000530928">
    <property type="component" value="Unassembled WGS sequence"/>
</dbReference>
<sequence>MTASPVDLDTYGPYGRGTPTYPFQGRIGSPRFPAEPGRYHLYVAWVCPYAQRAVIVRRLKGLEDVVSLSYVDDERDGRGWAFRQRRGADPINGFDFLEQAYHATEPGYPGHISVPVLWDKQQGVIVSNNYPDITIDLATRFGGGGPDLYPKDRRAEIDELNDWIFHNVNKGVTPGSLEVLDDRLKDRPYLFGEEITEADVRLWPSLVRLAPFPEHKHLWDYTGRLREHDAFGPTHA</sequence>
<dbReference type="InterPro" id="IPR016639">
    <property type="entry name" value="GST_Omega/GSH"/>
</dbReference>
<name>A0A7W0CE54_9ACTN</name>
<dbReference type="RefSeq" id="WP_181608263.1">
    <property type="nucleotide sequence ID" value="NZ_BAABAM010000001.1"/>
</dbReference>
<dbReference type="GO" id="GO:0004364">
    <property type="term" value="F:glutathione transferase activity"/>
    <property type="evidence" value="ECO:0007669"/>
    <property type="project" value="UniProtKB-EC"/>
</dbReference>
<dbReference type="PANTHER" id="PTHR32419">
    <property type="entry name" value="GLUTATHIONYL-HYDROQUINONE REDUCTASE"/>
    <property type="match status" value="1"/>
</dbReference>
<accession>A0A7W0CE54</accession>
<dbReference type="EMBL" id="JACDUR010000001">
    <property type="protein sequence ID" value="MBA2889471.1"/>
    <property type="molecule type" value="Genomic_DNA"/>
</dbReference>
<proteinExistence type="predicted"/>
<dbReference type="Gene3D" id="1.20.1050.10">
    <property type="match status" value="1"/>
</dbReference>
<dbReference type="Pfam" id="PF13410">
    <property type="entry name" value="GST_C_2"/>
    <property type="match status" value="1"/>
</dbReference>
<evidence type="ECO:0000313" key="3">
    <source>
        <dbReference type="Proteomes" id="UP000530928"/>
    </source>
</evidence>
<dbReference type="InterPro" id="IPR004045">
    <property type="entry name" value="Glutathione_S-Trfase_N"/>
</dbReference>
<dbReference type="Pfam" id="PF13409">
    <property type="entry name" value="GST_N_2"/>
    <property type="match status" value="1"/>
</dbReference>
<organism evidence="2 3">
    <name type="scientific">Nonomuraea soli</name>
    <dbReference type="NCBI Taxonomy" id="1032476"/>
    <lineage>
        <taxon>Bacteria</taxon>
        <taxon>Bacillati</taxon>
        <taxon>Actinomycetota</taxon>
        <taxon>Actinomycetes</taxon>
        <taxon>Streptosporangiales</taxon>
        <taxon>Streptosporangiaceae</taxon>
        <taxon>Nonomuraea</taxon>
    </lineage>
</organism>
<keyword evidence="2" id="KW-0808">Transferase</keyword>
<dbReference type="Gene3D" id="3.40.30.10">
    <property type="entry name" value="Glutaredoxin"/>
    <property type="match status" value="1"/>
</dbReference>
<dbReference type="SUPFAM" id="SSF52833">
    <property type="entry name" value="Thioredoxin-like"/>
    <property type="match status" value="1"/>
</dbReference>
<dbReference type="InterPro" id="IPR036249">
    <property type="entry name" value="Thioredoxin-like_sf"/>
</dbReference>
<evidence type="ECO:0000259" key="1">
    <source>
        <dbReference type="Pfam" id="PF13409"/>
    </source>
</evidence>
<feature type="domain" description="GST N-terminal" evidence="1">
    <location>
        <begin position="46"/>
        <end position="125"/>
    </location>
</feature>
<dbReference type="AlphaFoldDB" id="A0A7W0CE54"/>
<comment type="caution">
    <text evidence="2">The sequence shown here is derived from an EMBL/GenBank/DDBJ whole genome shotgun (WGS) entry which is preliminary data.</text>
</comment>
<dbReference type="InterPro" id="IPR036282">
    <property type="entry name" value="Glutathione-S-Trfase_C_sf"/>
</dbReference>
<gene>
    <name evidence="2" type="ORF">HNR30_000806</name>
</gene>
<reference evidence="2 3" key="1">
    <citation type="submission" date="2020-07" db="EMBL/GenBank/DDBJ databases">
        <title>Genomic Encyclopedia of Type Strains, Phase IV (KMG-IV): sequencing the most valuable type-strain genomes for metagenomic binning, comparative biology and taxonomic classification.</title>
        <authorList>
            <person name="Goeker M."/>
        </authorList>
    </citation>
    <scope>NUCLEOTIDE SEQUENCE [LARGE SCALE GENOMIC DNA]</scope>
    <source>
        <strain evidence="2 3">DSM 45533</strain>
    </source>
</reference>
<dbReference type="GO" id="GO:0005737">
    <property type="term" value="C:cytoplasm"/>
    <property type="evidence" value="ECO:0007669"/>
    <property type="project" value="TreeGrafter"/>
</dbReference>
<evidence type="ECO:0000313" key="2">
    <source>
        <dbReference type="EMBL" id="MBA2889471.1"/>
    </source>
</evidence>